<evidence type="ECO:0000313" key="2">
    <source>
        <dbReference type="Proteomes" id="UP000054270"/>
    </source>
</evidence>
<reference evidence="2" key="1">
    <citation type="submission" date="2014-04" db="EMBL/GenBank/DDBJ databases">
        <title>Evolutionary Origins and Diversification of the Mycorrhizal Mutualists.</title>
        <authorList>
            <consortium name="DOE Joint Genome Institute"/>
            <consortium name="Mycorrhizal Genomics Consortium"/>
            <person name="Kohler A."/>
            <person name="Kuo A."/>
            <person name="Nagy L.G."/>
            <person name="Floudas D."/>
            <person name="Copeland A."/>
            <person name="Barry K.W."/>
            <person name="Cichocki N."/>
            <person name="Veneault-Fourrey C."/>
            <person name="LaButti K."/>
            <person name="Lindquist E.A."/>
            <person name="Lipzen A."/>
            <person name="Lundell T."/>
            <person name="Morin E."/>
            <person name="Murat C."/>
            <person name="Riley R."/>
            <person name="Ohm R."/>
            <person name="Sun H."/>
            <person name="Tunlid A."/>
            <person name="Henrissat B."/>
            <person name="Grigoriev I.V."/>
            <person name="Hibbett D.S."/>
            <person name="Martin F."/>
        </authorList>
    </citation>
    <scope>NUCLEOTIDE SEQUENCE [LARGE SCALE GENOMIC DNA]</scope>
    <source>
        <strain evidence="2">FD-334 SS-4</strain>
    </source>
</reference>
<organism evidence="1 2">
    <name type="scientific">Hypholoma sublateritium (strain FD-334 SS-4)</name>
    <dbReference type="NCBI Taxonomy" id="945553"/>
    <lineage>
        <taxon>Eukaryota</taxon>
        <taxon>Fungi</taxon>
        <taxon>Dikarya</taxon>
        <taxon>Basidiomycota</taxon>
        <taxon>Agaricomycotina</taxon>
        <taxon>Agaricomycetes</taxon>
        <taxon>Agaricomycetidae</taxon>
        <taxon>Agaricales</taxon>
        <taxon>Agaricineae</taxon>
        <taxon>Strophariaceae</taxon>
        <taxon>Hypholoma</taxon>
    </lineage>
</organism>
<dbReference type="STRING" id="945553.A0A0D2MGZ5"/>
<accession>A0A0D2MGZ5</accession>
<dbReference type="Proteomes" id="UP000054270">
    <property type="component" value="Unassembled WGS sequence"/>
</dbReference>
<sequence length="203" mass="23801">MDYRNPRWWTRPWGWISFFPHEPDFVQPPFHPLSDIPHRLHRLPGGSGYEMPPSLAASWEKLDSDLSFITYLLQVHYNVAALRPMNPRGFGYNKSRPRPRAVMQSVYKSRDWFPVWAALLSYLIACAETTELDLKPYTFLAKKNWATHLMEKGVDRTVLDALISSFVFRFSPKIVQSGVFLYLPPKDVYQPSMNWFCRYDVPV</sequence>
<dbReference type="AlphaFoldDB" id="A0A0D2MGZ5"/>
<evidence type="ECO:0000313" key="1">
    <source>
        <dbReference type="EMBL" id="KJA22908.1"/>
    </source>
</evidence>
<dbReference type="OrthoDB" id="3270336at2759"/>
<dbReference type="EMBL" id="KN817546">
    <property type="protein sequence ID" value="KJA22908.1"/>
    <property type="molecule type" value="Genomic_DNA"/>
</dbReference>
<proteinExistence type="predicted"/>
<gene>
    <name evidence="1" type="ORF">HYPSUDRAFT_607753</name>
</gene>
<protein>
    <submittedName>
        <fullName evidence="1">Uncharacterized protein</fullName>
    </submittedName>
</protein>
<name>A0A0D2MGZ5_HYPSF</name>
<dbReference type="OMA" id="NWATHLM"/>
<keyword evidence="2" id="KW-1185">Reference proteome</keyword>